<dbReference type="PANTHER" id="PTHR18964:SF173">
    <property type="entry name" value="GLUCOKINASE"/>
    <property type="match status" value="1"/>
</dbReference>
<dbReference type="Pfam" id="PF00480">
    <property type="entry name" value="ROK"/>
    <property type="match status" value="1"/>
</dbReference>
<organism evidence="2 3">
    <name type="scientific">Celeribacter ethanolicus</name>
    <dbReference type="NCBI Taxonomy" id="1758178"/>
    <lineage>
        <taxon>Bacteria</taxon>
        <taxon>Pseudomonadati</taxon>
        <taxon>Pseudomonadota</taxon>
        <taxon>Alphaproteobacteria</taxon>
        <taxon>Rhodobacterales</taxon>
        <taxon>Roseobacteraceae</taxon>
        <taxon>Celeribacter</taxon>
    </lineage>
</organism>
<dbReference type="EMBL" id="CP022196">
    <property type="protein sequence ID" value="ATG46925.1"/>
    <property type="molecule type" value="Genomic_DNA"/>
</dbReference>
<dbReference type="OrthoDB" id="9810372at2"/>
<evidence type="ECO:0000313" key="3">
    <source>
        <dbReference type="Proteomes" id="UP000217935"/>
    </source>
</evidence>
<dbReference type="AlphaFoldDB" id="A0A291G9R3"/>
<dbReference type="KEGG" id="ceh:CEW89_04700"/>
<keyword evidence="3" id="KW-1185">Reference proteome</keyword>
<gene>
    <name evidence="2" type="ORF">CEW89_04700</name>
</gene>
<dbReference type="InterPro" id="IPR036390">
    <property type="entry name" value="WH_DNA-bd_sf"/>
</dbReference>
<proteinExistence type="predicted"/>
<dbReference type="RefSeq" id="WP_096805084.1">
    <property type="nucleotide sequence ID" value="NZ_CP022196.1"/>
</dbReference>
<dbReference type="SUPFAM" id="SSF46785">
    <property type="entry name" value="Winged helix' DNA-binding domain"/>
    <property type="match status" value="1"/>
</dbReference>
<feature type="compositionally biased region" description="Low complexity" evidence="1">
    <location>
        <begin position="1"/>
        <end position="24"/>
    </location>
</feature>
<dbReference type="Gene3D" id="1.10.10.10">
    <property type="entry name" value="Winged helix-like DNA-binding domain superfamily/Winged helix DNA-binding domain"/>
    <property type="match status" value="1"/>
</dbReference>
<evidence type="ECO:0000256" key="1">
    <source>
        <dbReference type="SAM" id="MobiDB-lite"/>
    </source>
</evidence>
<dbReference type="Proteomes" id="UP000217935">
    <property type="component" value="Chromosome"/>
</dbReference>
<sequence length="435" mass="46126">MPDTGLPDTPAAPDSTTTDLASDTSPEHRAQGTGCGPLFPTPDSSAKSTRQQLFEAVRAAGAIPRVDLSRQTGFSPATVTQTAADLIATGLIEETDLPRREGDGGRGRPPVGLKIRPCAGMVVGVKISDRSNSAVVLDLAGQLLGSATLPAPPTARSTEEILTEAEVLVQTALQDAGRSGARPDAIALGLPGMVDFDLGRVLWCPFMEEADIPLRDLLTARLGAPVRIDNDANLLALAELWFGEGRGLDNFAVVSIEHGVGMGLVINHRLHRGGMGHGMEIGHTKVQLDGALCRCGQRGCLEAYVADYALVREAHTALNLGHQSTCADVMLETLYRQAKEGNALARTIFSRAGRYLAVGLANVVTLFDPALILLSGDRLRYDFLYAEEVLSETRALTHRPGRPPTPVEIHAWGDLVWARGAGALALEFATETLVG</sequence>
<feature type="region of interest" description="Disordered" evidence="1">
    <location>
        <begin position="1"/>
        <end position="48"/>
    </location>
</feature>
<dbReference type="Gene3D" id="3.30.420.40">
    <property type="match status" value="2"/>
</dbReference>
<name>A0A291G9R3_9RHOB</name>
<dbReference type="InterPro" id="IPR043129">
    <property type="entry name" value="ATPase_NBD"/>
</dbReference>
<reference evidence="2 3" key="1">
    <citation type="submission" date="2017-06" db="EMBL/GenBank/DDBJ databases">
        <title>Celeribacter sp. TSPH2 complete genome sequence.</title>
        <authorList>
            <person name="Woo J.-H."/>
            <person name="Kim H.-S."/>
        </authorList>
    </citation>
    <scope>NUCLEOTIDE SEQUENCE [LARGE SCALE GENOMIC DNA]</scope>
    <source>
        <strain evidence="2 3">TSPH2</strain>
    </source>
</reference>
<dbReference type="CDD" id="cd24073">
    <property type="entry name" value="ASKHA_ATPase_ROK_CYANR"/>
    <property type="match status" value="1"/>
</dbReference>
<dbReference type="InterPro" id="IPR036388">
    <property type="entry name" value="WH-like_DNA-bd_sf"/>
</dbReference>
<evidence type="ECO:0000313" key="2">
    <source>
        <dbReference type="EMBL" id="ATG46925.1"/>
    </source>
</evidence>
<dbReference type="STRING" id="1758178.GCA_001550095_02782"/>
<dbReference type="SUPFAM" id="SSF53067">
    <property type="entry name" value="Actin-like ATPase domain"/>
    <property type="match status" value="1"/>
</dbReference>
<accession>A0A291G9R3</accession>
<dbReference type="PANTHER" id="PTHR18964">
    <property type="entry name" value="ROK (REPRESSOR, ORF, KINASE) FAMILY"/>
    <property type="match status" value="1"/>
</dbReference>
<protein>
    <submittedName>
        <fullName evidence="2">XylR family transcriptional regulator</fullName>
    </submittedName>
</protein>
<dbReference type="InterPro" id="IPR000600">
    <property type="entry name" value="ROK"/>
</dbReference>